<comment type="caution">
    <text evidence="1">The sequence shown here is derived from an EMBL/GenBank/DDBJ whole genome shotgun (WGS) entry which is preliminary data.</text>
</comment>
<evidence type="ECO:0000313" key="1">
    <source>
        <dbReference type="EMBL" id="KAF5200713.1"/>
    </source>
</evidence>
<accession>A0A7J6WUJ1</accession>
<evidence type="ECO:0000313" key="2">
    <source>
        <dbReference type="Proteomes" id="UP000554482"/>
    </source>
</evidence>
<dbReference type="Proteomes" id="UP000554482">
    <property type="component" value="Unassembled WGS sequence"/>
</dbReference>
<sequence>MIFDDEFGFFAFTSKGVSTGLGSQKFGGLVGFNSHGIAADLWATLPYAVFWIVWRTKNEIVFDGGSAEAGKAYGSMVLMFIREVATEIWAGLPHAVIWCTWRTRNEEIFNNGMAETGKVVQNIEATSWAWLTMSERAIERAMELCKRQHLLIG</sequence>
<gene>
    <name evidence="1" type="ORF">FRX31_009706</name>
</gene>
<keyword evidence="2" id="KW-1185">Reference proteome</keyword>
<reference evidence="1 2" key="1">
    <citation type="submission" date="2020-06" db="EMBL/GenBank/DDBJ databases">
        <title>Transcriptomic and genomic resources for Thalictrum thalictroides and T. hernandezii: Facilitating candidate gene discovery in an emerging model plant lineage.</title>
        <authorList>
            <person name="Arias T."/>
            <person name="Riano-Pachon D.M."/>
            <person name="Di Stilio V.S."/>
        </authorList>
    </citation>
    <scope>NUCLEOTIDE SEQUENCE [LARGE SCALE GENOMIC DNA]</scope>
    <source>
        <strain evidence="2">cv. WT478/WT964</strain>
        <tissue evidence="1">Leaves</tissue>
    </source>
</reference>
<organism evidence="1 2">
    <name type="scientific">Thalictrum thalictroides</name>
    <name type="common">Rue-anemone</name>
    <name type="synonym">Anemone thalictroides</name>
    <dbReference type="NCBI Taxonomy" id="46969"/>
    <lineage>
        <taxon>Eukaryota</taxon>
        <taxon>Viridiplantae</taxon>
        <taxon>Streptophyta</taxon>
        <taxon>Embryophyta</taxon>
        <taxon>Tracheophyta</taxon>
        <taxon>Spermatophyta</taxon>
        <taxon>Magnoliopsida</taxon>
        <taxon>Ranunculales</taxon>
        <taxon>Ranunculaceae</taxon>
        <taxon>Thalictroideae</taxon>
        <taxon>Thalictrum</taxon>
    </lineage>
</organism>
<dbReference type="AlphaFoldDB" id="A0A7J6WUJ1"/>
<proteinExistence type="predicted"/>
<dbReference type="EMBL" id="JABWDY010010381">
    <property type="protein sequence ID" value="KAF5200713.1"/>
    <property type="molecule type" value="Genomic_DNA"/>
</dbReference>
<protein>
    <submittedName>
        <fullName evidence="1">Uncharacterized protein</fullName>
    </submittedName>
</protein>
<name>A0A7J6WUJ1_THATH</name>